<dbReference type="EMBL" id="JAFFZN010000014">
    <property type="protein sequence ID" value="MBO8187137.1"/>
    <property type="molecule type" value="Genomic_DNA"/>
</dbReference>
<evidence type="ECO:0000259" key="2">
    <source>
        <dbReference type="Pfam" id="PF04149"/>
    </source>
</evidence>
<dbReference type="RefSeq" id="WP_209265942.1">
    <property type="nucleotide sequence ID" value="NZ_JAFFZN010000014.1"/>
</dbReference>
<dbReference type="InterPro" id="IPR007278">
    <property type="entry name" value="DUF397"/>
</dbReference>
<name>A0ABS3WVG7_9ACTN</name>
<accession>A0ABS3WVG7</accession>
<evidence type="ECO:0000313" key="4">
    <source>
        <dbReference type="Proteomes" id="UP001518976"/>
    </source>
</evidence>
<proteinExistence type="predicted"/>
<gene>
    <name evidence="3" type="ORF">JW592_16935</name>
</gene>
<keyword evidence="4" id="KW-1185">Reference proteome</keyword>
<protein>
    <submittedName>
        <fullName evidence="3">DUF397 domain-containing protein</fullName>
    </submittedName>
</protein>
<evidence type="ECO:0000313" key="3">
    <source>
        <dbReference type="EMBL" id="MBO8187137.1"/>
    </source>
</evidence>
<reference evidence="3 4" key="1">
    <citation type="submission" date="2021-02" db="EMBL/GenBank/DDBJ databases">
        <title>Streptomyces spirodelae sp. nov., isolated from duckweed.</title>
        <authorList>
            <person name="Saimee Y."/>
            <person name="Duangmal K."/>
        </authorList>
    </citation>
    <scope>NUCLEOTIDE SEQUENCE [LARGE SCALE GENOMIC DNA]</scope>
    <source>
        <strain evidence="3 4">DW4-2</strain>
    </source>
</reference>
<dbReference type="Proteomes" id="UP001518976">
    <property type="component" value="Unassembled WGS sequence"/>
</dbReference>
<feature type="region of interest" description="Disordered" evidence="1">
    <location>
        <begin position="1"/>
        <end position="37"/>
    </location>
</feature>
<organism evidence="3 4">
    <name type="scientific">Streptomyces spirodelae</name>
    <dbReference type="NCBI Taxonomy" id="2812904"/>
    <lineage>
        <taxon>Bacteria</taxon>
        <taxon>Bacillati</taxon>
        <taxon>Actinomycetota</taxon>
        <taxon>Actinomycetes</taxon>
        <taxon>Kitasatosporales</taxon>
        <taxon>Streptomycetaceae</taxon>
        <taxon>Streptomyces</taxon>
    </lineage>
</organism>
<comment type="caution">
    <text evidence="3">The sequence shown here is derived from an EMBL/GenBank/DDBJ whole genome shotgun (WGS) entry which is preliminary data.</text>
</comment>
<evidence type="ECO:0000256" key="1">
    <source>
        <dbReference type="SAM" id="MobiDB-lite"/>
    </source>
</evidence>
<dbReference type="Pfam" id="PF04149">
    <property type="entry name" value="DUF397"/>
    <property type="match status" value="1"/>
</dbReference>
<feature type="domain" description="DUF397" evidence="2">
    <location>
        <begin position="11"/>
        <end position="65"/>
    </location>
</feature>
<sequence length="71" mass="7438">MIDPTDLPATAWRKSSYSGQNGGNCLEVATDHPGPALPVRDSKNPTGPALLIPSPAWKAFLVHVRGGGFKA</sequence>